<reference evidence="10" key="1">
    <citation type="submission" date="2022-10" db="EMBL/GenBank/DDBJ databases">
        <title>The complete genomes of actinobacterial strains from the NBC collection.</title>
        <authorList>
            <person name="Joergensen T.S."/>
            <person name="Alvarez Arevalo M."/>
            <person name="Sterndorff E.B."/>
            <person name="Faurdal D."/>
            <person name="Vuksanovic O."/>
            <person name="Mourched A.-S."/>
            <person name="Charusanti P."/>
            <person name="Shaw S."/>
            <person name="Blin K."/>
            <person name="Weber T."/>
        </authorList>
    </citation>
    <scope>NUCLEOTIDE SEQUENCE</scope>
    <source>
        <strain evidence="10">NBC_00256</strain>
    </source>
</reference>
<evidence type="ECO:0000256" key="6">
    <source>
        <dbReference type="ARBA" id="ARBA00038076"/>
    </source>
</evidence>
<evidence type="ECO:0000256" key="5">
    <source>
        <dbReference type="ARBA" id="ARBA00023136"/>
    </source>
</evidence>
<evidence type="ECO:0000256" key="4">
    <source>
        <dbReference type="ARBA" id="ARBA00022989"/>
    </source>
</evidence>
<dbReference type="Pfam" id="PF12704">
    <property type="entry name" value="MacB_PCD"/>
    <property type="match status" value="2"/>
</dbReference>
<evidence type="ECO:0000313" key="10">
    <source>
        <dbReference type="EMBL" id="WUP51386.1"/>
    </source>
</evidence>
<sequence>MLRATLKSLLARKLRLVLSGLAVVLGVMFVSGAFVLTDTLGRTFDAIFADAYEGIDVNVAAKPKIALSEMEGEQTPPPFPAATVEKVRAVPGVAEATGVIAADGARLIGSNGKAVASFGPPQLGENWTGESDLIRLREGRGPNADGEIVINKGLATAGKVAVGDRVGVLTPLGPKQEFTIVGIFGYSGGRDSIGGANEIMFTTPVAQRLMLGEAGTVNSVSVKAADGVSAESLRDAVATAVGDAYEVKTGKQLSDEAAAGFKEALSFFNRILLGFAAVALLVGTFLILNTFSIIVAQRTRELALMRAIGAGRRQIVSSVVLEAVAVGLIASVLGLAAGIGIGALLAWAFGNLAGDLTLAGLGVPASAVISAFAVGIVITVVAALLPALRASRIPPIAAMQDVATPDRPLTKITVAGGLVTAVGAVLLFLGLGGNAGDNTLVTILGGVLFAFIGVALLTPLISRPVVNLLGTIFAWSVPGKLGRLNSGRNPRRTAITAAALMVGIALVTGVTVILDSAKSSISGLAQDSIKAELVISGVQSGPRPPTFDPAVLEKVAAIPGVRLVDGEYGDMAVVGGERTWVAASSEVGALRQIFGATPTAGDIDRLAPDEMLVSSDVAKNRGLSVGSTVPVQLARGDARTYTVSGIYTASQLTNPVVLPPQAARDFAIPQPIQGFIQLAPGTRVADVQPQVEALLADSPEVSVADRDAFIEQQASQLDGLLTMIQILLALAIVIAVLGIVNTLALSVLERTRELGLLRAIGLRRAQTMRMITVEAVVISVFGALLGVVVGAGLGAAVVEALKDEGITDLILPWSQMGVFLGLAAIVGVVAAVLPAIRAARINVLGAIAHD</sequence>
<comment type="subcellular location">
    <subcellularLocation>
        <location evidence="1">Cell membrane</location>
        <topology evidence="1">Multi-pass membrane protein</topology>
    </subcellularLocation>
</comment>
<feature type="transmembrane region" description="Helical" evidence="7">
    <location>
        <begin position="769"/>
        <end position="796"/>
    </location>
</feature>
<evidence type="ECO:0000259" key="8">
    <source>
        <dbReference type="Pfam" id="PF02687"/>
    </source>
</evidence>
<dbReference type="PANTHER" id="PTHR30572">
    <property type="entry name" value="MEMBRANE COMPONENT OF TRANSPORTER-RELATED"/>
    <property type="match status" value="1"/>
</dbReference>
<evidence type="ECO:0000256" key="2">
    <source>
        <dbReference type="ARBA" id="ARBA00022475"/>
    </source>
</evidence>
<keyword evidence="4 7" id="KW-1133">Transmembrane helix</keyword>
<keyword evidence="11" id="KW-1185">Reference proteome</keyword>
<keyword evidence="3 7" id="KW-0812">Transmembrane</keyword>
<dbReference type="PANTHER" id="PTHR30572:SF4">
    <property type="entry name" value="ABC TRANSPORTER PERMEASE YTRF"/>
    <property type="match status" value="1"/>
</dbReference>
<dbReference type="RefSeq" id="WP_328852665.1">
    <property type="nucleotide sequence ID" value="NZ_CP108084.1"/>
</dbReference>
<dbReference type="EMBL" id="CP108084">
    <property type="protein sequence ID" value="WUP51386.1"/>
    <property type="molecule type" value="Genomic_DNA"/>
</dbReference>
<name>A0ABZ1SA84_9ACTN</name>
<dbReference type="Pfam" id="PF02687">
    <property type="entry name" value="FtsX"/>
    <property type="match status" value="2"/>
</dbReference>
<dbReference type="InterPro" id="IPR003838">
    <property type="entry name" value="ABC3_permease_C"/>
</dbReference>
<evidence type="ECO:0000256" key="1">
    <source>
        <dbReference type="ARBA" id="ARBA00004651"/>
    </source>
</evidence>
<gene>
    <name evidence="10" type="ORF">OG994_07750</name>
</gene>
<protein>
    <submittedName>
        <fullName evidence="10">ABC transporter permease</fullName>
    </submittedName>
</protein>
<feature type="domain" description="ABC3 transporter permease C-terminal" evidence="8">
    <location>
        <begin position="275"/>
        <end position="395"/>
    </location>
</feature>
<feature type="transmembrane region" description="Helical" evidence="7">
    <location>
        <begin position="816"/>
        <end position="836"/>
    </location>
</feature>
<proteinExistence type="inferred from homology"/>
<keyword evidence="5 7" id="KW-0472">Membrane</keyword>
<comment type="similarity">
    <text evidence="6">Belongs to the ABC-4 integral membrane protein family.</text>
</comment>
<feature type="transmembrane region" description="Helical" evidence="7">
    <location>
        <begin position="439"/>
        <end position="461"/>
    </location>
</feature>
<feature type="transmembrane region" description="Helical" evidence="7">
    <location>
        <begin position="726"/>
        <end position="748"/>
    </location>
</feature>
<feature type="transmembrane region" description="Helical" evidence="7">
    <location>
        <begin position="493"/>
        <end position="514"/>
    </location>
</feature>
<organism evidence="10 11">
    <name type="scientific">Micromonospora globbae</name>
    <dbReference type="NCBI Taxonomy" id="1894969"/>
    <lineage>
        <taxon>Bacteria</taxon>
        <taxon>Bacillati</taxon>
        <taxon>Actinomycetota</taxon>
        <taxon>Actinomycetes</taxon>
        <taxon>Micromonosporales</taxon>
        <taxon>Micromonosporaceae</taxon>
        <taxon>Micromonospora</taxon>
    </lineage>
</organism>
<feature type="transmembrane region" description="Helical" evidence="7">
    <location>
        <begin position="271"/>
        <end position="295"/>
    </location>
</feature>
<dbReference type="InterPro" id="IPR050250">
    <property type="entry name" value="Macrolide_Exporter_MacB"/>
</dbReference>
<feature type="domain" description="MacB-like periplasmic core" evidence="9">
    <location>
        <begin position="493"/>
        <end position="693"/>
    </location>
</feature>
<evidence type="ECO:0000256" key="7">
    <source>
        <dbReference type="SAM" id="Phobius"/>
    </source>
</evidence>
<feature type="transmembrane region" description="Helical" evidence="7">
    <location>
        <begin position="409"/>
        <end position="433"/>
    </location>
</feature>
<dbReference type="InterPro" id="IPR025857">
    <property type="entry name" value="MacB_PCD"/>
</dbReference>
<keyword evidence="2" id="KW-1003">Cell membrane</keyword>
<evidence type="ECO:0000313" key="11">
    <source>
        <dbReference type="Proteomes" id="UP001432190"/>
    </source>
</evidence>
<evidence type="ECO:0000256" key="3">
    <source>
        <dbReference type="ARBA" id="ARBA00022692"/>
    </source>
</evidence>
<accession>A0ABZ1SA84</accession>
<feature type="transmembrane region" description="Helical" evidence="7">
    <location>
        <begin position="316"/>
        <end position="349"/>
    </location>
</feature>
<evidence type="ECO:0000259" key="9">
    <source>
        <dbReference type="Pfam" id="PF12704"/>
    </source>
</evidence>
<dbReference type="Proteomes" id="UP001432190">
    <property type="component" value="Chromosome"/>
</dbReference>
<feature type="domain" description="MacB-like periplasmic core" evidence="9">
    <location>
        <begin position="18"/>
        <end position="239"/>
    </location>
</feature>
<feature type="domain" description="ABC3 transporter permease C-terminal" evidence="8">
    <location>
        <begin position="726"/>
        <end position="842"/>
    </location>
</feature>
<feature type="transmembrane region" description="Helical" evidence="7">
    <location>
        <begin position="361"/>
        <end position="388"/>
    </location>
</feature>